<dbReference type="EMBL" id="AWEZ01000008">
    <property type="protein sequence ID" value="ERL10506.1"/>
    <property type="molecule type" value="Genomic_DNA"/>
</dbReference>
<keyword evidence="4" id="KW-1185">Reference proteome</keyword>
<name>U2VD45_9ACTN</name>
<dbReference type="Proteomes" id="UP000016638">
    <property type="component" value="Unassembled WGS sequence"/>
</dbReference>
<evidence type="ECO:0000313" key="4">
    <source>
        <dbReference type="Proteomes" id="UP000016638"/>
    </source>
</evidence>
<feature type="compositionally biased region" description="Polar residues" evidence="1">
    <location>
        <begin position="567"/>
        <end position="585"/>
    </location>
</feature>
<dbReference type="SUPFAM" id="SSF52266">
    <property type="entry name" value="SGNH hydrolase"/>
    <property type="match status" value="1"/>
</dbReference>
<protein>
    <submittedName>
        <fullName evidence="3">FR47-like protein</fullName>
    </submittedName>
</protein>
<dbReference type="GO" id="GO:0016747">
    <property type="term" value="F:acyltransferase activity, transferring groups other than amino-acyl groups"/>
    <property type="evidence" value="ECO:0007669"/>
    <property type="project" value="InterPro"/>
</dbReference>
<feature type="region of interest" description="Disordered" evidence="1">
    <location>
        <begin position="565"/>
        <end position="585"/>
    </location>
</feature>
<reference evidence="3 4" key="1">
    <citation type="submission" date="2013-08" db="EMBL/GenBank/DDBJ databases">
        <authorList>
            <person name="Durkin A.S."/>
            <person name="Haft D.R."/>
            <person name="McCorrison J."/>
            <person name="Torralba M."/>
            <person name="Gillis M."/>
            <person name="Haft D.H."/>
            <person name="Methe B."/>
            <person name="Sutton G."/>
            <person name="Nelson K.E."/>
        </authorList>
    </citation>
    <scope>NUCLEOTIDE SEQUENCE [LARGE SCALE GENOMIC DNA]</scope>
    <source>
        <strain evidence="3 4">F0195</strain>
    </source>
</reference>
<dbReference type="InterPro" id="IPR013830">
    <property type="entry name" value="SGNH_hydro"/>
</dbReference>
<dbReference type="Pfam" id="PF08445">
    <property type="entry name" value="FR47"/>
    <property type="match status" value="1"/>
</dbReference>
<dbReference type="InterPro" id="IPR000182">
    <property type="entry name" value="GNAT_dom"/>
</dbReference>
<dbReference type="InterPro" id="IPR013653">
    <property type="entry name" value="GCN5-like_dom"/>
</dbReference>
<dbReference type="eggNOG" id="COG1670">
    <property type="taxonomic scope" value="Bacteria"/>
</dbReference>
<dbReference type="Gene3D" id="3.40.50.1110">
    <property type="entry name" value="SGNH hydrolase"/>
    <property type="match status" value="1"/>
</dbReference>
<sequence length="585" mass="63862">MRALGSCQAWHPGLFRQMAAATSGICLELETDSSEVALQLRLDEEPSGTARALDYVPQTRGEGMPAPHDGLSVEVDGRRLSARMPAVGECEVRLALDDPAQAPAAGAIMQLPGLGGTHHVRVWLPLLRGCSLREVLGNGTSIEPVPQRRQLLVLGDSIAQGFVAGEPAHSWTVRVARRLGLDLVNQGISGQVFQPGTVLGLQGRVDPACIVVELGENYRYEPCRARLVARDIRSYLTEVSRLWPQVPTFALTPLWHAEDAWPSHAMSCWKEVPRLICAHALPHEQMHVVDGATLLEARTSLLADGYEHPGAQGNAQIASRLGAFITAHTERDEDLRARAVRALEGAPRRTLPLREMLRRGLGAVTYASAGCVLMTTSDGIQTFWARDRDEGRDVIATLVDAPVVVALEPALVRDIELIRGLTEVRPYSLSYYEDEPLPVDVHHPIRVLDESHLPQVCEEYLPLGFATEDELRTLLRAGGMLGGFDGGRLVGFVGEHPCGSLGMLQVLRPFRRRGWGRALMAAKINEQLARGWTPWSETFPDNKASLALQRSLGLHVTPANEQCYLSAPTNPTSPSCSSRTQFVGD</sequence>
<dbReference type="Gene3D" id="2.60.120.260">
    <property type="entry name" value="Galactose-binding domain-like"/>
    <property type="match status" value="1"/>
</dbReference>
<accession>U2VD45</accession>
<proteinExistence type="predicted"/>
<dbReference type="Pfam" id="PF13472">
    <property type="entry name" value="Lipase_GDSL_2"/>
    <property type="match status" value="1"/>
</dbReference>
<evidence type="ECO:0000313" key="3">
    <source>
        <dbReference type="EMBL" id="ERL10506.1"/>
    </source>
</evidence>
<dbReference type="AlphaFoldDB" id="U2VD45"/>
<dbReference type="Gene3D" id="3.40.630.30">
    <property type="match status" value="1"/>
</dbReference>
<dbReference type="PATRIC" id="fig|1125712.3.peg.268"/>
<evidence type="ECO:0000259" key="2">
    <source>
        <dbReference type="PROSITE" id="PS51186"/>
    </source>
</evidence>
<evidence type="ECO:0000256" key="1">
    <source>
        <dbReference type="SAM" id="MobiDB-lite"/>
    </source>
</evidence>
<dbReference type="InterPro" id="IPR016181">
    <property type="entry name" value="Acyl_CoA_acyltransferase"/>
</dbReference>
<dbReference type="PROSITE" id="PS51186">
    <property type="entry name" value="GNAT"/>
    <property type="match status" value="1"/>
</dbReference>
<gene>
    <name evidence="3" type="ORF">HMPREF1316_2063</name>
</gene>
<dbReference type="eggNOG" id="COG2755">
    <property type="taxonomic scope" value="Bacteria"/>
</dbReference>
<organism evidence="3 4">
    <name type="scientific">Olsenella profusa F0195</name>
    <dbReference type="NCBI Taxonomy" id="1125712"/>
    <lineage>
        <taxon>Bacteria</taxon>
        <taxon>Bacillati</taxon>
        <taxon>Actinomycetota</taxon>
        <taxon>Coriobacteriia</taxon>
        <taxon>Coriobacteriales</taxon>
        <taxon>Atopobiaceae</taxon>
        <taxon>Olsenella</taxon>
    </lineage>
</organism>
<dbReference type="STRING" id="1125712.HMPREF1316_2063"/>
<feature type="domain" description="N-acetyltransferase" evidence="2">
    <location>
        <begin position="443"/>
        <end position="571"/>
    </location>
</feature>
<dbReference type="CDD" id="cd04301">
    <property type="entry name" value="NAT_SF"/>
    <property type="match status" value="1"/>
</dbReference>
<dbReference type="InterPro" id="IPR036514">
    <property type="entry name" value="SGNH_hydro_sf"/>
</dbReference>
<dbReference type="SUPFAM" id="SSF55729">
    <property type="entry name" value="Acyl-CoA N-acyltransferases (Nat)"/>
    <property type="match status" value="1"/>
</dbReference>
<comment type="caution">
    <text evidence="3">The sequence shown here is derived from an EMBL/GenBank/DDBJ whole genome shotgun (WGS) entry which is preliminary data.</text>
</comment>